<dbReference type="Ensembl" id="ENSTNIT00000022946.1">
    <property type="protein sequence ID" value="ENSTNIP00000022707.1"/>
    <property type="gene ID" value="ENSTNIG00000019490.1"/>
</dbReference>
<dbReference type="PROSITE" id="PS50172">
    <property type="entry name" value="BRCT"/>
    <property type="match status" value="1"/>
</dbReference>
<reference evidence="3" key="3">
    <citation type="submission" date="2025-09" db="UniProtKB">
        <authorList>
            <consortium name="Ensembl"/>
        </authorList>
    </citation>
    <scope>IDENTIFICATION</scope>
</reference>
<dbReference type="GO" id="GO:0033314">
    <property type="term" value="P:mitotic DNA replication checkpoint signaling"/>
    <property type="evidence" value="ECO:0007669"/>
    <property type="project" value="TreeGrafter"/>
</dbReference>
<dbReference type="InterPro" id="IPR001357">
    <property type="entry name" value="BRCT_dom"/>
</dbReference>
<dbReference type="STRING" id="99883.ENSTNIP00000022707"/>
<dbReference type="Pfam" id="PF12738">
    <property type="entry name" value="PTCB-BRCT"/>
    <property type="match status" value="1"/>
</dbReference>
<organism evidence="3 4">
    <name type="scientific">Tetraodon nigroviridis</name>
    <name type="common">Spotted green pufferfish</name>
    <name type="synonym">Chelonodon nigroviridis</name>
    <dbReference type="NCBI Taxonomy" id="99883"/>
    <lineage>
        <taxon>Eukaryota</taxon>
        <taxon>Metazoa</taxon>
        <taxon>Chordata</taxon>
        <taxon>Craniata</taxon>
        <taxon>Vertebrata</taxon>
        <taxon>Euteleostomi</taxon>
        <taxon>Actinopterygii</taxon>
        <taxon>Neopterygii</taxon>
        <taxon>Teleostei</taxon>
        <taxon>Neoteleostei</taxon>
        <taxon>Acanthomorphata</taxon>
        <taxon>Eupercaria</taxon>
        <taxon>Tetraodontiformes</taxon>
        <taxon>Tetradontoidea</taxon>
        <taxon>Tetraodontidae</taxon>
        <taxon>Tetraodon</taxon>
    </lineage>
</organism>
<dbReference type="Pfam" id="PF21298">
    <property type="entry name" value="TopBP1_BRCT0"/>
    <property type="match status" value="1"/>
</dbReference>
<proteinExistence type="predicted"/>
<dbReference type="SMART" id="SM00292">
    <property type="entry name" value="BRCT"/>
    <property type="match status" value="1"/>
</dbReference>
<dbReference type="InterPro" id="IPR049542">
    <property type="entry name" value="TopBP1-like_BRCT0"/>
</dbReference>
<keyword evidence="1" id="KW-0677">Repeat</keyword>
<dbReference type="PANTHER" id="PTHR13561">
    <property type="entry name" value="DNA REPLICATION REGULATOR DPB11-RELATED"/>
    <property type="match status" value="1"/>
</dbReference>
<accession>H3DQA8</accession>
<dbReference type="HOGENOM" id="CLU_1229616_0_0_1"/>
<dbReference type="PANTHER" id="PTHR13561:SF20">
    <property type="entry name" value="DNA TOPOISOMERASE 2-BINDING PROTEIN 1"/>
    <property type="match status" value="1"/>
</dbReference>
<dbReference type="CDD" id="cd17731">
    <property type="entry name" value="BRCT_TopBP1_rpt2_like"/>
    <property type="match status" value="1"/>
</dbReference>
<keyword evidence="4" id="KW-1185">Reference proteome</keyword>
<evidence type="ECO:0000313" key="3">
    <source>
        <dbReference type="Ensembl" id="ENSTNIP00000022707.1"/>
    </source>
</evidence>
<dbReference type="InParanoid" id="H3DQA8"/>
<dbReference type="GO" id="GO:0006270">
    <property type="term" value="P:DNA replication initiation"/>
    <property type="evidence" value="ECO:0007669"/>
    <property type="project" value="TreeGrafter"/>
</dbReference>
<dbReference type="Proteomes" id="UP000007303">
    <property type="component" value="Unassembled WGS sequence"/>
</dbReference>
<evidence type="ECO:0000256" key="1">
    <source>
        <dbReference type="ARBA" id="ARBA00022737"/>
    </source>
</evidence>
<dbReference type="GeneTree" id="ENSGT00940000167566"/>
<dbReference type="FunFam" id="3.40.50.10190:FF:000010">
    <property type="entry name" value="DNA topoisomerase II binding protein 1"/>
    <property type="match status" value="1"/>
</dbReference>
<dbReference type="InterPro" id="IPR036420">
    <property type="entry name" value="BRCT_dom_sf"/>
</dbReference>
<reference evidence="4" key="1">
    <citation type="journal article" date="2004" name="Nature">
        <title>Genome duplication in the teleost fish Tetraodon nigroviridis reveals the early vertebrate proto-karyotype.</title>
        <authorList>
            <person name="Jaillon O."/>
            <person name="Aury J.-M."/>
            <person name="Brunet F."/>
            <person name="Petit J.-L."/>
            <person name="Stange-Thomann N."/>
            <person name="Mauceli E."/>
            <person name="Bouneau L."/>
            <person name="Fischer C."/>
            <person name="Ozouf-Costaz C."/>
            <person name="Bernot A."/>
            <person name="Nicaud S."/>
            <person name="Jaffe D."/>
            <person name="Fisher S."/>
            <person name="Lutfalla G."/>
            <person name="Dossat C."/>
            <person name="Segurens B."/>
            <person name="Dasilva C."/>
            <person name="Salanoubat M."/>
            <person name="Levy M."/>
            <person name="Boudet N."/>
            <person name="Castellano S."/>
            <person name="Anthouard V."/>
            <person name="Jubin C."/>
            <person name="Castelli V."/>
            <person name="Katinka M."/>
            <person name="Vacherie B."/>
            <person name="Biemont C."/>
            <person name="Skalli Z."/>
            <person name="Cattolico L."/>
            <person name="Poulain J."/>
            <person name="De Berardinis V."/>
            <person name="Cruaud C."/>
            <person name="Duprat S."/>
            <person name="Brottier P."/>
            <person name="Coutanceau J.-P."/>
            <person name="Gouzy J."/>
            <person name="Parra G."/>
            <person name="Lardier G."/>
            <person name="Chapple C."/>
            <person name="McKernan K.J."/>
            <person name="McEwan P."/>
            <person name="Bosak S."/>
            <person name="Kellis M."/>
            <person name="Volff J.-N."/>
            <person name="Guigo R."/>
            <person name="Zody M.C."/>
            <person name="Mesirov J."/>
            <person name="Lindblad-Toh K."/>
            <person name="Birren B."/>
            <person name="Nusbaum C."/>
            <person name="Kahn D."/>
            <person name="Robinson-Rechavi M."/>
            <person name="Laudet V."/>
            <person name="Schachter V."/>
            <person name="Quetier F."/>
            <person name="Saurin W."/>
            <person name="Scarpelli C."/>
            <person name="Wincker P."/>
            <person name="Lander E.S."/>
            <person name="Weissenbach J."/>
            <person name="Roest Crollius H."/>
        </authorList>
    </citation>
    <scope>NUCLEOTIDE SEQUENCE [LARGE SCALE GENOMIC DNA]</scope>
</reference>
<reference evidence="3" key="2">
    <citation type="submission" date="2025-08" db="UniProtKB">
        <authorList>
            <consortium name="Ensembl"/>
        </authorList>
    </citation>
    <scope>IDENTIFICATION</scope>
</reference>
<sequence length="225" mass="25449">MSREDNQGFIVKFVECKGQKTEYTVKAYEAILGLQSEKYVKAVDEDAILQMDQKDKSLYVFSSFATPAYLHCKMLGCRIVSPLVVLFCLQQQHSCIKLTRVEVMDLVQLMGGRQERLVARNIYLLGEISIDSFSGITELPVEEYLCPVVCCGCTVCVTGLSSTERKEVQRLCEQHGANYTGQLKMNECTHLIVREPTGQMLTFSKYECARKWNVYAYLCIGCLTA</sequence>
<dbReference type="GO" id="GO:0007095">
    <property type="term" value="P:mitotic G2 DNA damage checkpoint signaling"/>
    <property type="evidence" value="ECO:0007669"/>
    <property type="project" value="TreeGrafter"/>
</dbReference>
<dbReference type="AlphaFoldDB" id="H3DQA8"/>
<evidence type="ECO:0000313" key="4">
    <source>
        <dbReference type="Proteomes" id="UP000007303"/>
    </source>
</evidence>
<protein>
    <recommendedName>
        <fullName evidence="2">BRCT domain-containing protein</fullName>
    </recommendedName>
</protein>
<name>H3DQA8_TETNG</name>
<dbReference type="Gene3D" id="3.40.50.10190">
    <property type="entry name" value="BRCT domain"/>
    <property type="match status" value="2"/>
</dbReference>
<evidence type="ECO:0000259" key="2">
    <source>
        <dbReference type="PROSITE" id="PS50172"/>
    </source>
</evidence>
<feature type="domain" description="BRCT" evidence="2">
    <location>
        <begin position="152"/>
        <end position="201"/>
    </location>
</feature>
<dbReference type="InterPro" id="IPR059215">
    <property type="entry name" value="BRCT2_TopBP1-like"/>
</dbReference>
<dbReference type="SUPFAM" id="SSF52113">
    <property type="entry name" value="BRCT domain"/>
    <property type="match status" value="1"/>
</dbReference>